<organism evidence="1 2">
    <name type="scientific">Candidatus Sungbacteria bacterium RIFCSPLOWO2_01_FULL_59_16</name>
    <dbReference type="NCBI Taxonomy" id="1802280"/>
    <lineage>
        <taxon>Bacteria</taxon>
        <taxon>Candidatus Sungiibacteriota</taxon>
    </lineage>
</organism>
<accession>A0A1G2L9C7</accession>
<dbReference type="STRING" id="1802280.A3B37_03155"/>
<evidence type="ECO:0008006" key="3">
    <source>
        <dbReference type="Google" id="ProtNLM"/>
    </source>
</evidence>
<reference evidence="1 2" key="1">
    <citation type="journal article" date="2016" name="Nat. Commun.">
        <title>Thousands of microbial genomes shed light on interconnected biogeochemical processes in an aquifer system.</title>
        <authorList>
            <person name="Anantharaman K."/>
            <person name="Brown C.T."/>
            <person name="Hug L.A."/>
            <person name="Sharon I."/>
            <person name="Castelle C.J."/>
            <person name="Probst A.J."/>
            <person name="Thomas B.C."/>
            <person name="Singh A."/>
            <person name="Wilkins M.J."/>
            <person name="Karaoz U."/>
            <person name="Brodie E.L."/>
            <person name="Williams K.H."/>
            <person name="Hubbard S.S."/>
            <person name="Banfield J.F."/>
        </authorList>
    </citation>
    <scope>NUCLEOTIDE SEQUENCE [LARGE SCALE GENOMIC DNA]</scope>
</reference>
<comment type="caution">
    <text evidence="1">The sequence shown here is derived from an EMBL/GenBank/DDBJ whole genome shotgun (WGS) entry which is preliminary data.</text>
</comment>
<name>A0A1G2L9C7_9BACT</name>
<gene>
    <name evidence="1" type="ORF">A3B37_03155</name>
</gene>
<sequence length="198" mass="22418">METFEKIFGSGARVRLMKLFLLNPEEAFGRRDAAERAKVGKLQAQRELRLLERIGFLKPRSVTVERKGRKSRVPGFALNPEFPYAHAFRELFLSVSVDRKALARRLSRHGKVQLVVTAGVFLDSLDSRIDLLVVGDDIQERGLRGAVGALEAEIGRQLRYAVLSTADFRYRLGMCDRLVRDILDFPHDVVLDRQGLVA</sequence>
<dbReference type="EMBL" id="MHQS01000020">
    <property type="protein sequence ID" value="OHA08247.1"/>
    <property type="molecule type" value="Genomic_DNA"/>
</dbReference>
<dbReference type="AlphaFoldDB" id="A0A1G2L9C7"/>
<proteinExistence type="predicted"/>
<evidence type="ECO:0000313" key="1">
    <source>
        <dbReference type="EMBL" id="OHA08247.1"/>
    </source>
</evidence>
<protein>
    <recommendedName>
        <fullName evidence="3">Transcriptional regulator</fullName>
    </recommendedName>
</protein>
<dbReference type="Proteomes" id="UP000176705">
    <property type="component" value="Unassembled WGS sequence"/>
</dbReference>
<evidence type="ECO:0000313" key="2">
    <source>
        <dbReference type="Proteomes" id="UP000176705"/>
    </source>
</evidence>